<dbReference type="EMBL" id="UINC01050770">
    <property type="protein sequence ID" value="SVB64131.1"/>
    <property type="molecule type" value="Genomic_DNA"/>
</dbReference>
<reference evidence="2" key="1">
    <citation type="submission" date="2018-05" db="EMBL/GenBank/DDBJ databases">
        <authorList>
            <person name="Lanie J.A."/>
            <person name="Ng W.-L."/>
            <person name="Kazmierczak K.M."/>
            <person name="Andrzejewski T.M."/>
            <person name="Davidsen T.M."/>
            <person name="Wayne K.J."/>
            <person name="Tettelin H."/>
            <person name="Glass J.I."/>
            <person name="Rusch D."/>
            <person name="Podicherti R."/>
            <person name="Tsui H.-C.T."/>
            <person name="Winkler M.E."/>
        </authorList>
    </citation>
    <scope>NUCLEOTIDE SEQUENCE</scope>
</reference>
<evidence type="ECO:0000313" key="2">
    <source>
        <dbReference type="EMBL" id="SVB64131.1"/>
    </source>
</evidence>
<evidence type="ECO:0000256" key="1">
    <source>
        <dbReference type="SAM" id="MobiDB-lite"/>
    </source>
</evidence>
<name>A0A382FQ85_9ZZZZ</name>
<organism evidence="2">
    <name type="scientific">marine metagenome</name>
    <dbReference type="NCBI Taxonomy" id="408172"/>
    <lineage>
        <taxon>unclassified sequences</taxon>
        <taxon>metagenomes</taxon>
        <taxon>ecological metagenomes</taxon>
    </lineage>
</organism>
<accession>A0A382FQ85</accession>
<protein>
    <submittedName>
        <fullName evidence="2">Uncharacterized protein</fullName>
    </submittedName>
</protein>
<feature type="region of interest" description="Disordered" evidence="1">
    <location>
        <begin position="1"/>
        <end position="28"/>
    </location>
</feature>
<feature type="non-terminal residue" evidence="2">
    <location>
        <position position="28"/>
    </location>
</feature>
<feature type="non-terminal residue" evidence="2">
    <location>
        <position position="1"/>
    </location>
</feature>
<dbReference type="AlphaFoldDB" id="A0A382FQ85"/>
<proteinExistence type="predicted"/>
<sequence length="28" mass="3360">WASRKSPYLDEPATDTFRQRRSFTTTQL</sequence>
<gene>
    <name evidence="2" type="ORF">METZ01_LOCUS216985</name>
</gene>